<dbReference type="SUPFAM" id="SSF48452">
    <property type="entry name" value="TPR-like"/>
    <property type="match status" value="1"/>
</dbReference>
<keyword evidence="2 3" id="KW-0802">TPR repeat</keyword>
<keyword evidence="6" id="KW-1185">Reference proteome</keyword>
<dbReference type="InterPro" id="IPR019734">
    <property type="entry name" value="TPR_rpt"/>
</dbReference>
<dbReference type="PANTHER" id="PTHR44858">
    <property type="entry name" value="TETRATRICOPEPTIDE REPEAT PROTEIN 6"/>
    <property type="match status" value="1"/>
</dbReference>
<evidence type="ECO:0000256" key="3">
    <source>
        <dbReference type="PROSITE-ProRule" id="PRU00339"/>
    </source>
</evidence>
<gene>
    <name evidence="5" type="ORF">RIF29_16976</name>
</gene>
<proteinExistence type="predicted"/>
<evidence type="ECO:0000256" key="4">
    <source>
        <dbReference type="SAM" id="Phobius"/>
    </source>
</evidence>
<dbReference type="PROSITE" id="PS50005">
    <property type="entry name" value="TPR"/>
    <property type="match status" value="1"/>
</dbReference>
<evidence type="ECO:0000256" key="1">
    <source>
        <dbReference type="ARBA" id="ARBA00022737"/>
    </source>
</evidence>
<keyword evidence="1" id="KW-0677">Repeat</keyword>
<accession>A0AAN9FM31</accession>
<dbReference type="Gene3D" id="1.25.40.10">
    <property type="entry name" value="Tetratricopeptide repeat domain"/>
    <property type="match status" value="1"/>
</dbReference>
<evidence type="ECO:0000256" key="2">
    <source>
        <dbReference type="ARBA" id="ARBA00022803"/>
    </source>
</evidence>
<keyword evidence="4" id="KW-1133">Transmembrane helix</keyword>
<evidence type="ECO:0000313" key="5">
    <source>
        <dbReference type="EMBL" id="KAK7275850.1"/>
    </source>
</evidence>
<protein>
    <submittedName>
        <fullName evidence="5">Uncharacterized protein</fullName>
    </submittedName>
</protein>
<dbReference type="EMBL" id="JAYWIO010000003">
    <property type="protein sequence ID" value="KAK7275850.1"/>
    <property type="molecule type" value="Genomic_DNA"/>
</dbReference>
<dbReference type="InterPro" id="IPR050498">
    <property type="entry name" value="Ycf3"/>
</dbReference>
<sequence length="231" mass="25529">MEKKNVKDLMFNDIALQIIIVLVMAISFLFMNDIPNKLFSKLRLRNRKDIQAKHHFVQGAQLFAKARSSSSSSNSNSKSRSIANSLSKQALAEAEKAIALDPNDAAVHLLKSLVLDLQGFRTSALESIDVALSPIAAKSLSESERGDAHLMRAELKMRSGKGKGKGTTVKEDLEEAVRLNPKNARAFCVLGEWYEGKKMKDEALKAYEEAIGLEPELRVAQDALNRMRSSS</sequence>
<keyword evidence="4" id="KW-0472">Membrane</keyword>
<feature type="repeat" description="TPR" evidence="3">
    <location>
        <begin position="184"/>
        <end position="217"/>
    </location>
</feature>
<dbReference type="Proteomes" id="UP001372338">
    <property type="component" value="Unassembled WGS sequence"/>
</dbReference>
<keyword evidence="4" id="KW-0812">Transmembrane</keyword>
<dbReference type="InterPro" id="IPR011990">
    <property type="entry name" value="TPR-like_helical_dom_sf"/>
</dbReference>
<dbReference type="Pfam" id="PF13181">
    <property type="entry name" value="TPR_8"/>
    <property type="match status" value="1"/>
</dbReference>
<feature type="transmembrane region" description="Helical" evidence="4">
    <location>
        <begin position="14"/>
        <end position="34"/>
    </location>
</feature>
<dbReference type="SMART" id="SM00028">
    <property type="entry name" value="TPR"/>
    <property type="match status" value="1"/>
</dbReference>
<reference evidence="5 6" key="1">
    <citation type="submission" date="2024-01" db="EMBL/GenBank/DDBJ databases">
        <title>The genomes of 5 underutilized Papilionoideae crops provide insights into root nodulation and disease resistanc.</title>
        <authorList>
            <person name="Yuan L."/>
        </authorList>
    </citation>
    <scope>NUCLEOTIDE SEQUENCE [LARGE SCALE GENOMIC DNA]</scope>
    <source>
        <strain evidence="5">ZHUSHIDOU_FW_LH</strain>
        <tissue evidence="5">Leaf</tissue>
    </source>
</reference>
<name>A0AAN9FM31_CROPI</name>
<evidence type="ECO:0000313" key="6">
    <source>
        <dbReference type="Proteomes" id="UP001372338"/>
    </source>
</evidence>
<dbReference type="PANTHER" id="PTHR44858:SF1">
    <property type="entry name" value="UDP-N-ACETYLGLUCOSAMINE--PEPTIDE N-ACETYLGLUCOSAMINYLTRANSFERASE SPINDLY-RELATED"/>
    <property type="match status" value="1"/>
</dbReference>
<dbReference type="AlphaFoldDB" id="A0AAN9FM31"/>
<comment type="caution">
    <text evidence="5">The sequence shown here is derived from an EMBL/GenBank/DDBJ whole genome shotgun (WGS) entry which is preliminary data.</text>
</comment>
<organism evidence="5 6">
    <name type="scientific">Crotalaria pallida</name>
    <name type="common">Smooth rattlebox</name>
    <name type="synonym">Crotalaria striata</name>
    <dbReference type="NCBI Taxonomy" id="3830"/>
    <lineage>
        <taxon>Eukaryota</taxon>
        <taxon>Viridiplantae</taxon>
        <taxon>Streptophyta</taxon>
        <taxon>Embryophyta</taxon>
        <taxon>Tracheophyta</taxon>
        <taxon>Spermatophyta</taxon>
        <taxon>Magnoliopsida</taxon>
        <taxon>eudicotyledons</taxon>
        <taxon>Gunneridae</taxon>
        <taxon>Pentapetalae</taxon>
        <taxon>rosids</taxon>
        <taxon>fabids</taxon>
        <taxon>Fabales</taxon>
        <taxon>Fabaceae</taxon>
        <taxon>Papilionoideae</taxon>
        <taxon>50 kb inversion clade</taxon>
        <taxon>genistoids sensu lato</taxon>
        <taxon>core genistoids</taxon>
        <taxon>Crotalarieae</taxon>
        <taxon>Crotalaria</taxon>
    </lineage>
</organism>